<feature type="transmembrane region" description="Helical" evidence="9">
    <location>
        <begin position="137"/>
        <end position="155"/>
    </location>
</feature>
<keyword evidence="7 9" id="KW-0472">Membrane</keyword>
<name>A0A8J2UF29_9BACT</name>
<evidence type="ECO:0000256" key="7">
    <source>
        <dbReference type="ARBA" id="ARBA00023136"/>
    </source>
</evidence>
<keyword evidence="5 9" id="KW-0812">Transmembrane</keyword>
<dbReference type="GO" id="GO:0010041">
    <property type="term" value="P:response to iron(III) ion"/>
    <property type="evidence" value="ECO:0007669"/>
    <property type="project" value="TreeGrafter"/>
</dbReference>
<feature type="transmembrane region" description="Helical" evidence="9">
    <location>
        <begin position="433"/>
        <end position="453"/>
    </location>
</feature>
<feature type="transmembrane region" description="Helical" evidence="9">
    <location>
        <begin position="355"/>
        <end position="381"/>
    </location>
</feature>
<dbReference type="Pfam" id="PF13231">
    <property type="entry name" value="PMT_2"/>
    <property type="match status" value="1"/>
</dbReference>
<evidence type="ECO:0000256" key="9">
    <source>
        <dbReference type="SAM" id="Phobius"/>
    </source>
</evidence>
<keyword evidence="12" id="KW-1185">Reference proteome</keyword>
<dbReference type="GO" id="GO:0005886">
    <property type="term" value="C:plasma membrane"/>
    <property type="evidence" value="ECO:0007669"/>
    <property type="project" value="UniProtKB-SubCell"/>
</dbReference>
<evidence type="ECO:0000313" key="11">
    <source>
        <dbReference type="EMBL" id="GGB07400.1"/>
    </source>
</evidence>
<feature type="transmembrane region" description="Helical" evidence="9">
    <location>
        <begin position="401"/>
        <end position="426"/>
    </location>
</feature>
<keyword evidence="4" id="KW-0808">Transferase</keyword>
<dbReference type="PANTHER" id="PTHR33908">
    <property type="entry name" value="MANNOSYLTRANSFERASE YKCB-RELATED"/>
    <property type="match status" value="1"/>
</dbReference>
<proteinExistence type="predicted"/>
<feature type="transmembrane region" description="Helical" evidence="9">
    <location>
        <begin position="175"/>
        <end position="205"/>
    </location>
</feature>
<evidence type="ECO:0000256" key="3">
    <source>
        <dbReference type="ARBA" id="ARBA00022676"/>
    </source>
</evidence>
<reference evidence="11" key="2">
    <citation type="submission" date="2020-09" db="EMBL/GenBank/DDBJ databases">
        <authorList>
            <person name="Sun Q."/>
            <person name="Zhou Y."/>
        </authorList>
    </citation>
    <scope>NUCLEOTIDE SEQUENCE</scope>
    <source>
        <strain evidence="11">CGMCC 1.15448</strain>
    </source>
</reference>
<feature type="transmembrane region" description="Helical" evidence="9">
    <location>
        <begin position="91"/>
        <end position="108"/>
    </location>
</feature>
<feature type="region of interest" description="Disordered" evidence="8">
    <location>
        <begin position="556"/>
        <end position="598"/>
    </location>
</feature>
<feature type="transmembrane region" description="Helical" evidence="9">
    <location>
        <begin position="268"/>
        <end position="289"/>
    </location>
</feature>
<dbReference type="EMBL" id="BMJC01000003">
    <property type="protein sequence ID" value="GGB07400.1"/>
    <property type="molecule type" value="Genomic_DNA"/>
</dbReference>
<dbReference type="InterPro" id="IPR038731">
    <property type="entry name" value="RgtA/B/C-like"/>
</dbReference>
<feature type="domain" description="Glycosyltransferase RgtA/B/C/D-like" evidence="10">
    <location>
        <begin position="63"/>
        <end position="231"/>
    </location>
</feature>
<dbReference type="RefSeq" id="WP_188933688.1">
    <property type="nucleotide sequence ID" value="NZ_BMJC01000003.1"/>
</dbReference>
<evidence type="ECO:0000256" key="8">
    <source>
        <dbReference type="SAM" id="MobiDB-lite"/>
    </source>
</evidence>
<keyword evidence="2" id="KW-1003">Cell membrane</keyword>
<dbReference type="GO" id="GO:0016763">
    <property type="term" value="F:pentosyltransferase activity"/>
    <property type="evidence" value="ECO:0007669"/>
    <property type="project" value="TreeGrafter"/>
</dbReference>
<dbReference type="PANTHER" id="PTHR33908:SF3">
    <property type="entry name" value="UNDECAPRENYL PHOSPHATE-ALPHA-4-AMINO-4-DEOXY-L-ARABINOSE ARABINOSYL TRANSFERASE"/>
    <property type="match status" value="1"/>
</dbReference>
<feature type="transmembrane region" description="Helical" evidence="9">
    <location>
        <begin position="324"/>
        <end position="343"/>
    </location>
</feature>
<dbReference type="AlphaFoldDB" id="A0A8J2UF29"/>
<evidence type="ECO:0000256" key="1">
    <source>
        <dbReference type="ARBA" id="ARBA00004651"/>
    </source>
</evidence>
<gene>
    <name evidence="11" type="ORF">GCM10011511_33600</name>
</gene>
<feature type="transmembrane region" description="Helical" evidence="9">
    <location>
        <begin position="301"/>
        <end position="318"/>
    </location>
</feature>
<keyword evidence="6 9" id="KW-1133">Transmembrane helix</keyword>
<dbReference type="Proteomes" id="UP000607559">
    <property type="component" value="Unassembled WGS sequence"/>
</dbReference>
<organism evidence="11 12">
    <name type="scientific">Puia dinghuensis</name>
    <dbReference type="NCBI Taxonomy" id="1792502"/>
    <lineage>
        <taxon>Bacteria</taxon>
        <taxon>Pseudomonadati</taxon>
        <taxon>Bacteroidota</taxon>
        <taxon>Chitinophagia</taxon>
        <taxon>Chitinophagales</taxon>
        <taxon>Chitinophagaceae</taxon>
        <taxon>Puia</taxon>
    </lineage>
</organism>
<evidence type="ECO:0000313" key="12">
    <source>
        <dbReference type="Proteomes" id="UP000607559"/>
    </source>
</evidence>
<feature type="transmembrane region" description="Helical" evidence="9">
    <location>
        <begin position="212"/>
        <end position="234"/>
    </location>
</feature>
<sequence>MHFTKPTAILLITVFAALLFLPFLGHVHLFDWDEINFAECSREMMKLHDYTRVYVDYKPFWEKPPMFFWMQTASMHVFGVNEFAARFPNAICGIVTLIVVFLCGSRIYDQRFGILWALAYGGSLFPNMYFKSGIIDPWFNLFTFLSLYNFILYHWKRNGFDKPGLNHGQFYYVLWSGIFMGLAVLMKGQVALMVFMLALGVYLVYNRFKVYFSWWYALLFLVVAFLVTSSWYGYETIKRGPWFINEFLKYQWRLFRTHDADQAGFFGYHYIVLLIGCFPASILAIPSFFKAKYNGRWDRDFKKWMVILFWVVTVLFTIVQSRIIHYSSLAWFSVTFLAAYSIYKWSRRELPYRKYVGVLLGILGGIISLAILGVAVIGLNIRLLAPHVDDIFARANMEADVHWSGFEGAIGVLMVVALIAGILYMSRNRFSRAALTLFGGTAIVVFFASAIIVPKVERYSQGADIDFFIARQGEDCYVHTLGFKSYGDLFYTLKEKPTNPNSYDQTWLLTGPIDKPVYFVTKIDRVQNWETAQYPELKELYRKNGFVFLKRDVPPPAAPAAAPPAAPAPPPPAAPATPAASPPAAPAPGLPSPASPNK</sequence>
<evidence type="ECO:0000256" key="4">
    <source>
        <dbReference type="ARBA" id="ARBA00022679"/>
    </source>
</evidence>
<dbReference type="GO" id="GO:0009103">
    <property type="term" value="P:lipopolysaccharide biosynthetic process"/>
    <property type="evidence" value="ECO:0007669"/>
    <property type="project" value="UniProtKB-ARBA"/>
</dbReference>
<feature type="transmembrane region" description="Helical" evidence="9">
    <location>
        <begin position="114"/>
        <end position="130"/>
    </location>
</feature>
<evidence type="ECO:0000259" key="10">
    <source>
        <dbReference type="Pfam" id="PF13231"/>
    </source>
</evidence>
<reference evidence="11" key="1">
    <citation type="journal article" date="2014" name="Int. J. Syst. Evol. Microbiol.">
        <title>Complete genome sequence of Corynebacterium casei LMG S-19264T (=DSM 44701T), isolated from a smear-ripened cheese.</title>
        <authorList>
            <consortium name="US DOE Joint Genome Institute (JGI-PGF)"/>
            <person name="Walter F."/>
            <person name="Albersmeier A."/>
            <person name="Kalinowski J."/>
            <person name="Ruckert C."/>
        </authorList>
    </citation>
    <scope>NUCLEOTIDE SEQUENCE</scope>
    <source>
        <strain evidence="11">CGMCC 1.15448</strain>
    </source>
</reference>
<comment type="subcellular location">
    <subcellularLocation>
        <location evidence="1">Cell membrane</location>
        <topology evidence="1">Multi-pass membrane protein</topology>
    </subcellularLocation>
</comment>
<evidence type="ECO:0000256" key="5">
    <source>
        <dbReference type="ARBA" id="ARBA00022692"/>
    </source>
</evidence>
<comment type="caution">
    <text evidence="11">The sequence shown here is derived from an EMBL/GenBank/DDBJ whole genome shotgun (WGS) entry which is preliminary data.</text>
</comment>
<dbReference type="InterPro" id="IPR050297">
    <property type="entry name" value="LipidA_mod_glycosyltrf_83"/>
</dbReference>
<evidence type="ECO:0000256" key="6">
    <source>
        <dbReference type="ARBA" id="ARBA00022989"/>
    </source>
</evidence>
<evidence type="ECO:0000256" key="2">
    <source>
        <dbReference type="ARBA" id="ARBA00022475"/>
    </source>
</evidence>
<protein>
    <recommendedName>
        <fullName evidence="10">Glycosyltransferase RgtA/B/C/D-like domain-containing protein</fullName>
    </recommendedName>
</protein>
<accession>A0A8J2UF29</accession>
<keyword evidence="3" id="KW-0328">Glycosyltransferase</keyword>